<accession>A0AAP2DKK7</accession>
<organism evidence="2 3">
    <name type="scientific">Chryseosolibacter histidini</name>
    <dbReference type="NCBI Taxonomy" id="2782349"/>
    <lineage>
        <taxon>Bacteria</taxon>
        <taxon>Pseudomonadati</taxon>
        <taxon>Bacteroidota</taxon>
        <taxon>Cytophagia</taxon>
        <taxon>Cytophagales</taxon>
        <taxon>Chryseotaleaceae</taxon>
        <taxon>Chryseosolibacter</taxon>
    </lineage>
</organism>
<dbReference type="RefSeq" id="WP_254163911.1">
    <property type="nucleotide sequence ID" value="NZ_JAHESF010000012.1"/>
</dbReference>
<evidence type="ECO:0000259" key="1">
    <source>
        <dbReference type="Pfam" id="PF20254"/>
    </source>
</evidence>
<name>A0AAP2DKK7_9BACT</name>
<dbReference type="Pfam" id="PF20254">
    <property type="entry name" value="DMFA2_C"/>
    <property type="match status" value="1"/>
</dbReference>
<gene>
    <name evidence="2" type="ORF">KK083_14200</name>
</gene>
<comment type="caution">
    <text evidence="2">The sequence shown here is derived from an EMBL/GenBank/DDBJ whole genome shotgun (WGS) entry which is preliminary data.</text>
</comment>
<proteinExistence type="predicted"/>
<sequence>MLLLTLLLSIFSFQPFQTEIIDGYTNKMSAFPGDSIELYLNANLSGKHDVQLYDLSERIVFSRTARVFPQSVTHQKTYETGFGYKRTCKIAVPDVPSGVYLWENKIPFIVKTRNPKITIVYASNTVNAYCSSGGKSLYAFNSTENTAAQKVSFLRPLSLPKHSEAFLRWVVKENIKDVGYVVDLDMEDYNNIRKSRLIIITGHSEYWTLQARLNFDRFVNEGKNALILSGNTMWWQVRYNKSKDQLICYRDQKADPVKSEKLKTINWCEPSLGYPIQASTGTDFRNAGYGLKQDNGWDGYKIIADSPLLEGTKLKRNDVLSCRSDELDGAPLTSFTDGIPVVDYQALSFYKVEIVGYDLVQRAGKEGVATWIVFKPGRSSGIVINTASTDWCSSRGIGSNSDIQKITLNMITKLMNNERVFSTDDEPGRIVN</sequence>
<keyword evidence="3" id="KW-1185">Reference proteome</keyword>
<dbReference type="Proteomes" id="UP001319200">
    <property type="component" value="Unassembled WGS sequence"/>
</dbReference>
<dbReference type="EMBL" id="JAHESF010000012">
    <property type="protein sequence ID" value="MBT1698040.1"/>
    <property type="molecule type" value="Genomic_DNA"/>
</dbReference>
<dbReference type="InterPro" id="IPR046540">
    <property type="entry name" value="DMFA2_C"/>
</dbReference>
<feature type="domain" description="N,N-dimethylformamidase beta subunit-like C-terminal" evidence="1">
    <location>
        <begin position="70"/>
        <end position="394"/>
    </location>
</feature>
<protein>
    <recommendedName>
        <fullName evidence="1">N,N-dimethylformamidase beta subunit-like C-terminal domain-containing protein</fullName>
    </recommendedName>
</protein>
<reference evidence="2 3" key="1">
    <citation type="submission" date="2021-05" db="EMBL/GenBank/DDBJ databases">
        <title>A Polyphasic approach of four new species of the genus Ohtaekwangia: Ohtaekwangia histidinii sp. nov., Ohtaekwangia cretensis sp. nov., Ohtaekwangia indiensis sp. nov., Ohtaekwangia reichenbachii sp. nov. from diverse environment.</title>
        <authorList>
            <person name="Octaviana S."/>
        </authorList>
    </citation>
    <scope>NUCLEOTIDE SEQUENCE [LARGE SCALE GENOMIC DNA]</scope>
    <source>
        <strain evidence="2 3">PWU4</strain>
    </source>
</reference>
<evidence type="ECO:0000313" key="2">
    <source>
        <dbReference type="EMBL" id="MBT1698040.1"/>
    </source>
</evidence>
<evidence type="ECO:0000313" key="3">
    <source>
        <dbReference type="Proteomes" id="UP001319200"/>
    </source>
</evidence>
<dbReference type="AlphaFoldDB" id="A0AAP2DKK7"/>